<reference evidence="14" key="2">
    <citation type="submission" date="2017-10" db="EMBL/GenBank/DDBJ databases">
        <title>Ladona fulva Genome sequencing and assembly.</title>
        <authorList>
            <person name="Murali S."/>
            <person name="Richards S."/>
            <person name="Bandaranaike D."/>
            <person name="Bellair M."/>
            <person name="Blankenburg K."/>
            <person name="Chao H."/>
            <person name="Dinh H."/>
            <person name="Doddapaneni H."/>
            <person name="Dugan-Rocha S."/>
            <person name="Elkadiri S."/>
            <person name="Gnanaolivu R."/>
            <person name="Hernandez B."/>
            <person name="Skinner E."/>
            <person name="Javaid M."/>
            <person name="Lee S."/>
            <person name="Li M."/>
            <person name="Ming W."/>
            <person name="Munidasa M."/>
            <person name="Muniz J."/>
            <person name="Nguyen L."/>
            <person name="Hughes D."/>
            <person name="Osuji N."/>
            <person name="Pu L.-L."/>
            <person name="Puazo M."/>
            <person name="Qu C."/>
            <person name="Quiroz J."/>
            <person name="Raj R."/>
            <person name="Weissenberger G."/>
            <person name="Xin Y."/>
            <person name="Zou X."/>
            <person name="Han Y."/>
            <person name="Worley K."/>
            <person name="Muzny D."/>
            <person name="Gibbs R."/>
        </authorList>
    </citation>
    <scope>NUCLEOTIDE SEQUENCE</scope>
    <source>
        <strain evidence="14">Sampled in the wild</strain>
    </source>
</reference>
<dbReference type="PROSITE" id="PS00665">
    <property type="entry name" value="DHDPS_1"/>
    <property type="match status" value="1"/>
</dbReference>
<keyword evidence="9" id="KW-0119">Carbohydrate metabolism</keyword>
<evidence type="ECO:0000256" key="3">
    <source>
        <dbReference type="ARBA" id="ARBA00006324"/>
    </source>
</evidence>
<dbReference type="InterPro" id="IPR020624">
    <property type="entry name" value="Schiff_base-form_aldolases_CS"/>
</dbReference>
<name>A0A8K0K8K4_LADFU</name>
<evidence type="ECO:0000256" key="9">
    <source>
        <dbReference type="ARBA" id="ARBA00023277"/>
    </source>
</evidence>
<accession>A0A8K0K8K4</accession>
<dbReference type="PANTHER" id="PTHR12128">
    <property type="entry name" value="DIHYDRODIPICOLINATE SYNTHASE"/>
    <property type="match status" value="1"/>
</dbReference>
<dbReference type="Proteomes" id="UP000792457">
    <property type="component" value="Unassembled WGS sequence"/>
</dbReference>
<comment type="subunit">
    <text evidence="4">Homotetramer.</text>
</comment>
<gene>
    <name evidence="14" type="ORF">J437_LFUL009128</name>
</gene>
<dbReference type="GO" id="GO:0008747">
    <property type="term" value="F:N-acetylneuraminate lyase activity"/>
    <property type="evidence" value="ECO:0007669"/>
    <property type="project" value="UniProtKB-EC"/>
</dbReference>
<comment type="pathway">
    <text evidence="2">Amino-sugar metabolism; N-acetylneuraminate degradation.</text>
</comment>
<dbReference type="Pfam" id="PF00701">
    <property type="entry name" value="DHDPS"/>
    <property type="match status" value="1"/>
</dbReference>
<comment type="catalytic activity">
    <reaction evidence="10">
        <text>aceneuramate = aldehydo-N-acetyl-D-mannosamine + pyruvate</text>
        <dbReference type="Rhea" id="RHEA:23296"/>
        <dbReference type="ChEBI" id="CHEBI:15361"/>
        <dbReference type="ChEBI" id="CHEBI:17122"/>
        <dbReference type="ChEBI" id="CHEBI:173083"/>
        <dbReference type="EC" id="4.1.3.3"/>
    </reaction>
</comment>
<dbReference type="Gene3D" id="3.20.20.70">
    <property type="entry name" value="Aldolase class I"/>
    <property type="match status" value="1"/>
</dbReference>
<keyword evidence="8" id="KW-0704">Schiff base</keyword>
<evidence type="ECO:0000256" key="10">
    <source>
        <dbReference type="ARBA" id="ARBA00044906"/>
    </source>
</evidence>
<reference evidence="14" key="1">
    <citation type="submission" date="2013-04" db="EMBL/GenBank/DDBJ databases">
        <authorList>
            <person name="Qu J."/>
            <person name="Murali S.C."/>
            <person name="Bandaranaike D."/>
            <person name="Bellair M."/>
            <person name="Blankenburg K."/>
            <person name="Chao H."/>
            <person name="Dinh H."/>
            <person name="Doddapaneni H."/>
            <person name="Downs B."/>
            <person name="Dugan-Rocha S."/>
            <person name="Elkadiri S."/>
            <person name="Gnanaolivu R.D."/>
            <person name="Hernandez B."/>
            <person name="Javaid M."/>
            <person name="Jayaseelan J.C."/>
            <person name="Lee S."/>
            <person name="Li M."/>
            <person name="Ming W."/>
            <person name="Munidasa M."/>
            <person name="Muniz J."/>
            <person name="Nguyen L."/>
            <person name="Ongeri F."/>
            <person name="Osuji N."/>
            <person name="Pu L.-L."/>
            <person name="Puazo M."/>
            <person name="Qu C."/>
            <person name="Quiroz J."/>
            <person name="Raj R."/>
            <person name="Weissenberger G."/>
            <person name="Xin Y."/>
            <person name="Zou X."/>
            <person name="Han Y."/>
            <person name="Richards S."/>
            <person name="Worley K."/>
            <person name="Muzny D."/>
            <person name="Gibbs R."/>
        </authorList>
    </citation>
    <scope>NUCLEOTIDE SEQUENCE</scope>
    <source>
        <strain evidence="14">Sampled in the wild</strain>
    </source>
</reference>
<organism evidence="14 15">
    <name type="scientific">Ladona fulva</name>
    <name type="common">Scarce chaser dragonfly</name>
    <name type="synonym">Libellula fulva</name>
    <dbReference type="NCBI Taxonomy" id="123851"/>
    <lineage>
        <taxon>Eukaryota</taxon>
        <taxon>Metazoa</taxon>
        <taxon>Ecdysozoa</taxon>
        <taxon>Arthropoda</taxon>
        <taxon>Hexapoda</taxon>
        <taxon>Insecta</taxon>
        <taxon>Pterygota</taxon>
        <taxon>Palaeoptera</taxon>
        <taxon>Odonata</taxon>
        <taxon>Epiprocta</taxon>
        <taxon>Anisoptera</taxon>
        <taxon>Libelluloidea</taxon>
        <taxon>Libellulidae</taxon>
        <taxon>Ladona</taxon>
    </lineage>
</organism>
<dbReference type="GO" id="GO:0005737">
    <property type="term" value="C:cytoplasm"/>
    <property type="evidence" value="ECO:0007669"/>
    <property type="project" value="UniProtKB-SubCell"/>
</dbReference>
<evidence type="ECO:0000256" key="5">
    <source>
        <dbReference type="ARBA" id="ARBA00012911"/>
    </source>
</evidence>
<evidence type="ECO:0000256" key="11">
    <source>
        <dbReference type="PIRNR" id="PIRNR001365"/>
    </source>
</evidence>
<feature type="active site" description="Schiff-base intermediate with substrate" evidence="12">
    <location>
        <position position="196"/>
    </location>
</feature>
<feature type="active site" description="Proton donor/acceptor" evidence="12">
    <location>
        <position position="164"/>
    </location>
</feature>
<dbReference type="SMART" id="SM01130">
    <property type="entry name" value="DHDPS"/>
    <property type="match status" value="1"/>
</dbReference>
<evidence type="ECO:0000256" key="1">
    <source>
        <dbReference type="ARBA" id="ARBA00004496"/>
    </source>
</evidence>
<feature type="binding site" evidence="13">
    <location>
        <position position="73"/>
    </location>
    <ligand>
        <name>pyruvate</name>
        <dbReference type="ChEBI" id="CHEBI:15361"/>
    </ligand>
</feature>
<evidence type="ECO:0000256" key="12">
    <source>
        <dbReference type="PIRSR" id="PIRSR001365-1"/>
    </source>
</evidence>
<dbReference type="EMBL" id="KZ308449">
    <property type="protein sequence ID" value="KAG8229853.1"/>
    <property type="molecule type" value="Genomic_DNA"/>
</dbReference>
<dbReference type="AlphaFoldDB" id="A0A8K0K8K4"/>
<keyword evidence="7 11" id="KW-0456">Lyase</keyword>
<proteinExistence type="inferred from homology"/>
<feature type="binding site" evidence="13">
    <location>
        <position position="243"/>
    </location>
    <ligand>
        <name>pyruvate</name>
        <dbReference type="ChEBI" id="CHEBI:15361"/>
    </ligand>
</feature>
<sequence>MSSSEDKARETFDKSCSGDIILAMEKLYKFEGLMAPVFTPFSADGQLNTKIIPAYGKYLTDSGIHGVLVNGTTGEGMSMSVEERQKVTEIWKDVSKSTGLNVMVQVGGAPFPDVVKLAAHADRCQVDSILCLPDLYNKPKNVAEVLEYLQQVSNAAPNTPLLYYHIPAFTNVNISITDLLSEAHNSGNFPRLAGAKFTHINLEDGASSVRVGGKENSLGPFSLFLGSDEALLGAFALGFNSAIGTTFNIIPEFGKSILSAAKKNDFTGGQKAQWELTKAIRTMTKQGGWVPAMKAVMNFLTPIDVGPVRFPLKPLSKDKVFAMKEDLLQLGIMKK</sequence>
<evidence type="ECO:0000256" key="7">
    <source>
        <dbReference type="ARBA" id="ARBA00023239"/>
    </source>
</evidence>
<evidence type="ECO:0000256" key="8">
    <source>
        <dbReference type="ARBA" id="ARBA00023270"/>
    </source>
</evidence>
<dbReference type="PANTHER" id="PTHR12128:SF21">
    <property type="entry name" value="N-ACETYLNEURAMINATE LYASE"/>
    <property type="match status" value="1"/>
</dbReference>
<evidence type="ECO:0000256" key="6">
    <source>
        <dbReference type="ARBA" id="ARBA00022490"/>
    </source>
</evidence>
<comment type="subcellular location">
    <subcellularLocation>
        <location evidence="1">Cytoplasm</location>
    </subcellularLocation>
</comment>
<dbReference type="OrthoDB" id="191315at2759"/>
<dbReference type="InterPro" id="IPR002220">
    <property type="entry name" value="DapA-like"/>
</dbReference>
<keyword evidence="6" id="KW-0963">Cytoplasm</keyword>
<dbReference type="PRINTS" id="PR00146">
    <property type="entry name" value="DHPICSNTHASE"/>
</dbReference>
<evidence type="ECO:0000313" key="15">
    <source>
        <dbReference type="Proteomes" id="UP000792457"/>
    </source>
</evidence>
<dbReference type="EC" id="4.1.3.3" evidence="5"/>
<dbReference type="InterPro" id="IPR013785">
    <property type="entry name" value="Aldolase_TIM"/>
</dbReference>
<dbReference type="SUPFAM" id="SSF51569">
    <property type="entry name" value="Aldolase"/>
    <property type="match status" value="1"/>
</dbReference>
<dbReference type="PIRSF" id="PIRSF001365">
    <property type="entry name" value="DHDPS"/>
    <property type="match status" value="1"/>
</dbReference>
<keyword evidence="15" id="KW-1185">Reference proteome</keyword>
<evidence type="ECO:0000313" key="14">
    <source>
        <dbReference type="EMBL" id="KAG8229853.1"/>
    </source>
</evidence>
<comment type="similarity">
    <text evidence="3">Belongs to the DapA family. NanA subfamily.</text>
</comment>
<protein>
    <recommendedName>
        <fullName evidence="5">N-acetylneuraminate lyase</fullName>
        <ecNumber evidence="5">4.1.3.3</ecNumber>
    </recommendedName>
</protein>
<comment type="caution">
    <text evidence="14">The sequence shown here is derived from an EMBL/GenBank/DDBJ whole genome shotgun (WGS) entry which is preliminary data.</text>
</comment>
<evidence type="ECO:0000256" key="13">
    <source>
        <dbReference type="PIRSR" id="PIRSR001365-2"/>
    </source>
</evidence>
<evidence type="ECO:0000256" key="2">
    <source>
        <dbReference type="ARBA" id="ARBA00004878"/>
    </source>
</evidence>
<evidence type="ECO:0000256" key="4">
    <source>
        <dbReference type="ARBA" id="ARBA00011881"/>
    </source>
</evidence>